<evidence type="ECO:0000256" key="2">
    <source>
        <dbReference type="ARBA" id="ARBA00022670"/>
    </source>
</evidence>
<keyword evidence="3" id="KW-0378">Hydrolase</keyword>
<keyword evidence="4" id="KW-0788">Thiol protease</keyword>
<organism evidence="6 7">
    <name type="scientific">Amblyomma americanum</name>
    <name type="common">Lone star tick</name>
    <dbReference type="NCBI Taxonomy" id="6943"/>
    <lineage>
        <taxon>Eukaryota</taxon>
        <taxon>Metazoa</taxon>
        <taxon>Ecdysozoa</taxon>
        <taxon>Arthropoda</taxon>
        <taxon>Chelicerata</taxon>
        <taxon>Arachnida</taxon>
        <taxon>Acari</taxon>
        <taxon>Parasitiformes</taxon>
        <taxon>Ixodida</taxon>
        <taxon>Ixodoidea</taxon>
        <taxon>Ixodidae</taxon>
        <taxon>Amblyomminae</taxon>
        <taxon>Amblyomma</taxon>
    </lineage>
</organism>
<dbReference type="InterPro" id="IPR038765">
    <property type="entry name" value="Papain-like_cys_pep_sf"/>
</dbReference>
<accession>A0AAQ4E5P2</accession>
<dbReference type="GO" id="GO:0060255">
    <property type="term" value="P:regulation of macromolecule metabolic process"/>
    <property type="evidence" value="ECO:0007669"/>
    <property type="project" value="UniProtKB-ARBA"/>
</dbReference>
<dbReference type="InterPro" id="IPR003653">
    <property type="entry name" value="Peptidase_C48_C"/>
</dbReference>
<comment type="similarity">
    <text evidence="1">Belongs to the peptidase C48 family.</text>
</comment>
<feature type="domain" description="Ubiquitin-like protease family profile" evidence="5">
    <location>
        <begin position="47"/>
        <end position="211"/>
    </location>
</feature>
<gene>
    <name evidence="6" type="ORF">V5799_013517</name>
</gene>
<dbReference type="GO" id="GO:0016929">
    <property type="term" value="F:deSUMOylase activity"/>
    <property type="evidence" value="ECO:0007669"/>
    <property type="project" value="TreeGrafter"/>
</dbReference>
<dbReference type="SUPFAM" id="SSF54001">
    <property type="entry name" value="Cysteine proteinases"/>
    <property type="match status" value="1"/>
</dbReference>
<evidence type="ECO:0000256" key="3">
    <source>
        <dbReference type="ARBA" id="ARBA00022801"/>
    </source>
</evidence>
<dbReference type="GO" id="GO:0005634">
    <property type="term" value="C:nucleus"/>
    <property type="evidence" value="ECO:0007669"/>
    <property type="project" value="TreeGrafter"/>
</dbReference>
<dbReference type="PANTHER" id="PTHR12606:SF141">
    <property type="entry name" value="GH15225P-RELATED"/>
    <property type="match status" value="1"/>
</dbReference>
<evidence type="ECO:0000256" key="4">
    <source>
        <dbReference type="ARBA" id="ARBA00022807"/>
    </source>
</evidence>
<dbReference type="GO" id="GO:0080090">
    <property type="term" value="P:regulation of primary metabolic process"/>
    <property type="evidence" value="ECO:0007669"/>
    <property type="project" value="UniProtKB-ARBA"/>
</dbReference>
<sequence>MAAITTVADFEGDVNHCSRLTSAMQEEVSEALKPGPPEQVLVEAFSLAVTRLDIATLREGKWHNDNIVNIYLAMIAERSKRREGPRVYAFSTFFFTKLYRCGPGSVKRWTQGADLFAYDILLIPVHSKDASHWWLTVVDFRTPEMVIYDSLGPRVEHAESIDALADYLEEVSRWRNRDLDWSSWHFYPGKVPLQKNTSDSAVFMCRYAECLTRDAQFLFEQKHMPFFRKCIVYEILHRRLLPW</sequence>
<dbReference type="EMBL" id="JARKHS020021751">
    <property type="protein sequence ID" value="KAK8770017.1"/>
    <property type="molecule type" value="Genomic_DNA"/>
</dbReference>
<dbReference type="PANTHER" id="PTHR12606">
    <property type="entry name" value="SENTRIN/SUMO-SPECIFIC PROTEASE"/>
    <property type="match status" value="1"/>
</dbReference>
<keyword evidence="2" id="KW-0645">Protease</keyword>
<dbReference type="PROSITE" id="PS50600">
    <property type="entry name" value="ULP_PROTEASE"/>
    <property type="match status" value="1"/>
</dbReference>
<reference evidence="6 7" key="1">
    <citation type="journal article" date="2023" name="Arcadia Sci">
        <title>De novo assembly of a long-read Amblyomma americanum tick genome.</title>
        <authorList>
            <person name="Chou S."/>
            <person name="Poskanzer K.E."/>
            <person name="Rollins M."/>
            <person name="Thuy-Boun P.S."/>
        </authorList>
    </citation>
    <scope>NUCLEOTIDE SEQUENCE [LARGE SCALE GENOMIC DNA]</scope>
    <source>
        <strain evidence="6">F_SG_1</strain>
        <tissue evidence="6">Salivary glands</tissue>
    </source>
</reference>
<keyword evidence="7" id="KW-1185">Reference proteome</keyword>
<dbReference type="GO" id="GO:0006508">
    <property type="term" value="P:proteolysis"/>
    <property type="evidence" value="ECO:0007669"/>
    <property type="project" value="UniProtKB-KW"/>
</dbReference>
<name>A0AAQ4E5P2_AMBAM</name>
<protein>
    <recommendedName>
        <fullName evidence="5">Ubiquitin-like protease family profile domain-containing protein</fullName>
    </recommendedName>
</protein>
<dbReference type="Proteomes" id="UP001321473">
    <property type="component" value="Unassembled WGS sequence"/>
</dbReference>
<evidence type="ECO:0000259" key="5">
    <source>
        <dbReference type="PROSITE" id="PS50600"/>
    </source>
</evidence>
<comment type="caution">
    <text evidence="6">The sequence shown here is derived from an EMBL/GenBank/DDBJ whole genome shotgun (WGS) entry which is preliminary data.</text>
</comment>
<dbReference type="Gene3D" id="3.40.395.10">
    <property type="entry name" value="Adenoviral Proteinase, Chain A"/>
    <property type="match status" value="1"/>
</dbReference>
<dbReference type="GO" id="GO:0016926">
    <property type="term" value="P:protein desumoylation"/>
    <property type="evidence" value="ECO:0007669"/>
    <property type="project" value="TreeGrafter"/>
</dbReference>
<evidence type="ECO:0000313" key="7">
    <source>
        <dbReference type="Proteomes" id="UP001321473"/>
    </source>
</evidence>
<dbReference type="Pfam" id="PF02902">
    <property type="entry name" value="Peptidase_C48"/>
    <property type="match status" value="1"/>
</dbReference>
<evidence type="ECO:0000256" key="1">
    <source>
        <dbReference type="ARBA" id="ARBA00005234"/>
    </source>
</evidence>
<dbReference type="FunFam" id="3.40.395.10:FF:000001">
    <property type="entry name" value="Sentrin-specific protease 1"/>
    <property type="match status" value="1"/>
</dbReference>
<dbReference type="AlphaFoldDB" id="A0AAQ4E5P2"/>
<proteinExistence type="inferred from homology"/>
<evidence type="ECO:0000313" key="6">
    <source>
        <dbReference type="EMBL" id="KAK8770017.1"/>
    </source>
</evidence>